<evidence type="ECO:0000256" key="4">
    <source>
        <dbReference type="ARBA" id="ARBA00019692"/>
    </source>
</evidence>
<evidence type="ECO:0000256" key="1">
    <source>
        <dbReference type="ARBA" id="ARBA00003280"/>
    </source>
</evidence>
<evidence type="ECO:0000256" key="2">
    <source>
        <dbReference type="ARBA" id="ARBA00004383"/>
    </source>
</evidence>
<keyword evidence="12 16" id="KW-0143">Chaperone</keyword>
<dbReference type="AlphaFoldDB" id="A0A4R1YA64"/>
<evidence type="ECO:0000256" key="6">
    <source>
        <dbReference type="ARBA" id="ARBA00022519"/>
    </source>
</evidence>
<evidence type="ECO:0000256" key="13">
    <source>
        <dbReference type="ARBA" id="ARBA00030948"/>
    </source>
</evidence>
<dbReference type="InterPro" id="IPR004961">
    <property type="entry name" value="Lipase_chaperone"/>
</dbReference>
<dbReference type="SUPFAM" id="SSF158855">
    <property type="entry name" value="Lipase chaperone-like"/>
    <property type="match status" value="1"/>
</dbReference>
<evidence type="ECO:0000313" key="18">
    <source>
        <dbReference type="EMBL" id="TCM70953.1"/>
    </source>
</evidence>
<proteinExistence type="inferred from homology"/>
<evidence type="ECO:0000313" key="19">
    <source>
        <dbReference type="Proteomes" id="UP000294963"/>
    </source>
</evidence>
<keyword evidence="8 16" id="KW-0442">Lipid degradation</keyword>
<protein>
    <recommendedName>
        <fullName evidence="4 16">Lipase chaperone</fullName>
    </recommendedName>
    <alternativeName>
        <fullName evidence="16">Lipase activator protein</fullName>
    </alternativeName>
    <alternativeName>
        <fullName evidence="15 16">Lipase foldase</fullName>
    </alternativeName>
    <alternativeName>
        <fullName evidence="13 16">Lipase helper protein</fullName>
    </alternativeName>
    <alternativeName>
        <fullName evidence="14 16">Lipase modulator</fullName>
    </alternativeName>
</protein>
<keyword evidence="9 16" id="KW-1133">Transmembrane helix</keyword>
<keyword evidence="5 16" id="KW-1003">Cell membrane</keyword>
<keyword evidence="19" id="KW-1185">Reference proteome</keyword>
<evidence type="ECO:0000256" key="17">
    <source>
        <dbReference type="SAM" id="MobiDB-lite"/>
    </source>
</evidence>
<sequence>MPKHKIIILLIVIMLLLSVLIYALSSNSKSSDAQLNGTQQNAVDPSHPVSSPHADQIPMRYRSPSQQDTAVNCQLQLTPEHGLRVTAQTRDCFEYFLSQVGEIPLPHIQQGFEAYITANYPNPARLDILDLWQRYLKYRQSLDGIQAVGLNQDDPQYFQSIFNQTQDLRKRYFSIQESDALFGHENQYHAYTIKRLSIINNDQLSSIEKAQQLKQLFDQLPDELKATLKQLTQLEDLQRLSQQIKSQNGSAEELHQMRSTLVGEAATLRLEKLDLQRLSWKQQVEQFLDKKDQINQSGLSDAAKAKAIQQLRDRDFSDPALQQRLKTYESVHQQGKALPFAE</sequence>
<dbReference type="HAMAP" id="MF_00790">
    <property type="entry name" value="Lipase_chap"/>
    <property type="match status" value="1"/>
</dbReference>
<dbReference type="GO" id="GO:0005886">
    <property type="term" value="C:plasma membrane"/>
    <property type="evidence" value="ECO:0007669"/>
    <property type="project" value="UniProtKB-SubCell"/>
</dbReference>
<keyword evidence="10 16" id="KW-0443">Lipid metabolism</keyword>
<name>A0A4R1YA64_ACICA</name>
<dbReference type="GO" id="GO:0016042">
    <property type="term" value="P:lipid catabolic process"/>
    <property type="evidence" value="ECO:0007669"/>
    <property type="project" value="UniProtKB-UniRule"/>
</dbReference>
<keyword evidence="6 16" id="KW-0997">Cell inner membrane</keyword>
<dbReference type="GO" id="GO:0051082">
    <property type="term" value="F:unfolded protein binding"/>
    <property type="evidence" value="ECO:0007669"/>
    <property type="project" value="UniProtKB-UniRule"/>
</dbReference>
<dbReference type="EMBL" id="SLVJ01000001">
    <property type="protein sequence ID" value="TCM70953.1"/>
    <property type="molecule type" value="Genomic_DNA"/>
</dbReference>
<gene>
    <name evidence="16" type="primary">lifO</name>
    <name evidence="18" type="ORF">EC844_101227</name>
</gene>
<keyword evidence="11 16" id="KW-0472">Membrane</keyword>
<reference evidence="18 19" key="1">
    <citation type="submission" date="2019-03" db="EMBL/GenBank/DDBJ databases">
        <title>Genomic analyses of the natural microbiome of Caenorhabditis elegans.</title>
        <authorList>
            <person name="Samuel B."/>
        </authorList>
    </citation>
    <scope>NUCLEOTIDE SEQUENCE [LARGE SCALE GENOMIC DNA]</scope>
    <source>
        <strain evidence="18 19">JUb89</strain>
    </source>
</reference>
<comment type="similarity">
    <text evidence="3 16">Belongs to the lipase chaperone family.</text>
</comment>
<accession>A0A4R1YA64</accession>
<evidence type="ECO:0000256" key="10">
    <source>
        <dbReference type="ARBA" id="ARBA00023098"/>
    </source>
</evidence>
<evidence type="ECO:0000256" key="5">
    <source>
        <dbReference type="ARBA" id="ARBA00022475"/>
    </source>
</evidence>
<dbReference type="Pfam" id="PF03280">
    <property type="entry name" value="Lipase_chap"/>
    <property type="match status" value="1"/>
</dbReference>
<evidence type="ECO:0000256" key="7">
    <source>
        <dbReference type="ARBA" id="ARBA00022692"/>
    </source>
</evidence>
<comment type="subcellular location">
    <subcellularLocation>
        <location evidence="2">Cell inner membrane</location>
        <topology evidence="2">Single-pass membrane protein</topology>
        <orientation evidence="2">Periplasmic side</orientation>
    </subcellularLocation>
</comment>
<keyword evidence="7 16" id="KW-0812">Transmembrane</keyword>
<evidence type="ECO:0000256" key="15">
    <source>
        <dbReference type="ARBA" id="ARBA00033028"/>
    </source>
</evidence>
<organism evidence="18 19">
    <name type="scientific">Acinetobacter calcoaceticus</name>
    <dbReference type="NCBI Taxonomy" id="471"/>
    <lineage>
        <taxon>Bacteria</taxon>
        <taxon>Pseudomonadati</taxon>
        <taxon>Pseudomonadota</taxon>
        <taxon>Gammaproteobacteria</taxon>
        <taxon>Moraxellales</taxon>
        <taxon>Moraxellaceae</taxon>
        <taxon>Acinetobacter</taxon>
        <taxon>Acinetobacter calcoaceticus/baumannii complex</taxon>
    </lineage>
</organism>
<dbReference type="GO" id="GO:0006457">
    <property type="term" value="P:protein folding"/>
    <property type="evidence" value="ECO:0007669"/>
    <property type="project" value="UniProtKB-UniRule"/>
</dbReference>
<comment type="caution">
    <text evidence="18">The sequence shown here is derived from an EMBL/GenBank/DDBJ whole genome shotgun (WGS) entry which is preliminary data.</text>
</comment>
<evidence type="ECO:0000256" key="3">
    <source>
        <dbReference type="ARBA" id="ARBA00010358"/>
    </source>
</evidence>
<dbReference type="Proteomes" id="UP000294963">
    <property type="component" value="Unassembled WGS sequence"/>
</dbReference>
<evidence type="ECO:0000256" key="11">
    <source>
        <dbReference type="ARBA" id="ARBA00023136"/>
    </source>
</evidence>
<evidence type="ECO:0000256" key="16">
    <source>
        <dbReference type="HAMAP-Rule" id="MF_00790"/>
    </source>
</evidence>
<evidence type="ECO:0000256" key="9">
    <source>
        <dbReference type="ARBA" id="ARBA00022989"/>
    </source>
</evidence>
<evidence type="ECO:0000256" key="12">
    <source>
        <dbReference type="ARBA" id="ARBA00023186"/>
    </source>
</evidence>
<evidence type="ECO:0000256" key="14">
    <source>
        <dbReference type="ARBA" id="ARBA00031542"/>
    </source>
</evidence>
<feature type="compositionally biased region" description="Polar residues" evidence="17">
    <location>
        <begin position="33"/>
        <end position="43"/>
    </location>
</feature>
<comment type="function">
    <text evidence="1 16">May be involved in the folding of the extracellular lipase during its passage through the periplasm.</text>
</comment>
<feature type="region of interest" description="Disordered" evidence="17">
    <location>
        <begin position="33"/>
        <end position="63"/>
    </location>
</feature>
<evidence type="ECO:0000256" key="8">
    <source>
        <dbReference type="ARBA" id="ARBA00022963"/>
    </source>
</evidence>